<feature type="compositionally biased region" description="Basic and acidic residues" evidence="1">
    <location>
        <begin position="40"/>
        <end position="115"/>
    </location>
</feature>
<dbReference type="PANTHER" id="PTHR43252:SF7">
    <property type="entry name" value="TRANSCRIPTIONAL REGULATOR YQJI"/>
    <property type="match status" value="1"/>
</dbReference>
<name>A0A4R1N9C4_9GAMM</name>
<feature type="region of interest" description="Disordered" evidence="1">
    <location>
        <begin position="1"/>
        <end position="115"/>
    </location>
</feature>
<evidence type="ECO:0000313" key="4">
    <source>
        <dbReference type="Proteomes" id="UP000294555"/>
    </source>
</evidence>
<dbReference type="InterPro" id="IPR005149">
    <property type="entry name" value="Tscrpt_reg_PadR_N"/>
</dbReference>
<dbReference type="Gene3D" id="1.10.10.10">
    <property type="entry name" value="Winged helix-like DNA-binding domain superfamily/Winged helix DNA-binding domain"/>
    <property type="match status" value="1"/>
</dbReference>
<accession>A0A4R1N9C4</accession>
<feature type="region of interest" description="Disordered" evidence="1">
    <location>
        <begin position="140"/>
        <end position="173"/>
    </location>
</feature>
<dbReference type="PANTHER" id="PTHR43252">
    <property type="entry name" value="TRANSCRIPTIONAL REGULATOR YQJI"/>
    <property type="match status" value="1"/>
</dbReference>
<feature type="compositionally biased region" description="Basic and acidic residues" evidence="1">
    <location>
        <begin position="141"/>
        <end position="173"/>
    </location>
</feature>
<dbReference type="SUPFAM" id="SSF46785">
    <property type="entry name" value="Winged helix' DNA-binding domain"/>
    <property type="match status" value="1"/>
</dbReference>
<dbReference type="InterPro" id="IPR036388">
    <property type="entry name" value="WH-like_DNA-bd_sf"/>
</dbReference>
<feature type="domain" description="Transcription regulator PadR N-terminal" evidence="2">
    <location>
        <begin position="184"/>
        <end position="255"/>
    </location>
</feature>
<dbReference type="OrthoDB" id="9814826at2"/>
<dbReference type="EMBL" id="SJOI01000001">
    <property type="protein sequence ID" value="TCL03985.1"/>
    <property type="molecule type" value="Genomic_DNA"/>
</dbReference>
<dbReference type="Pfam" id="PF03551">
    <property type="entry name" value="PadR"/>
    <property type="match status" value="1"/>
</dbReference>
<dbReference type="GO" id="GO:0003677">
    <property type="term" value="F:DNA binding"/>
    <property type="evidence" value="ECO:0007669"/>
    <property type="project" value="UniProtKB-KW"/>
</dbReference>
<dbReference type="InterPro" id="IPR036390">
    <property type="entry name" value="WH_DNA-bd_sf"/>
</dbReference>
<comment type="caution">
    <text evidence="3">The sequence shown here is derived from an EMBL/GenBank/DDBJ whole genome shotgun (WGS) entry which is preliminary data.</text>
</comment>
<feature type="compositionally biased region" description="Basic residues" evidence="1">
    <location>
        <begin position="1"/>
        <end position="10"/>
    </location>
</feature>
<dbReference type="Proteomes" id="UP000294555">
    <property type="component" value="Unassembled WGS sequence"/>
</dbReference>
<gene>
    <name evidence="3" type="ORF">EZJ58_2078</name>
</gene>
<organism evidence="3 4">
    <name type="scientific">Sodalis ligni</name>
    <dbReference type="NCBI Taxonomy" id="2697027"/>
    <lineage>
        <taxon>Bacteria</taxon>
        <taxon>Pseudomonadati</taxon>
        <taxon>Pseudomonadota</taxon>
        <taxon>Gammaproteobacteria</taxon>
        <taxon>Enterobacterales</taxon>
        <taxon>Bruguierivoracaceae</taxon>
        <taxon>Sodalis</taxon>
    </lineage>
</organism>
<evidence type="ECO:0000256" key="1">
    <source>
        <dbReference type="SAM" id="MobiDB-lite"/>
    </source>
</evidence>
<keyword evidence="3" id="KW-0238">DNA-binding</keyword>
<protein>
    <submittedName>
        <fullName evidence="3">DNA-binding PadR family transcriptional regulator</fullName>
    </submittedName>
</protein>
<sequence>MFFHLHHHHACRDTGEGARDTGRGHRHGGEGHSRRAALFESRRGGDDFRGRGFGGERHGDDFRGRGFGGERHGDDFRGRGFGGERHGDDFRGRGFGGERHGDDFRGRDFGGERHGGDFRGRGFGDERRCGDFRGRGFGGDFHGRGRGEDRAGGHFGHGRDSGGRHDGDHRGRRPLEHGDLRLVLLALVARKPSHGYELIKAIEQASSGLYVPSPGVIYPTLSLLVDQDFINAASPDGQSRKIYQITAEGQAELAKHQPLIDAVFTRLSQIGRRREGSLLPGISESLDRLRGLLRGNMMRADLAPEQVERINNALLTAVKNIEAELMAAPDAGAAQD</sequence>
<dbReference type="AlphaFoldDB" id="A0A4R1N9C4"/>
<feature type="compositionally biased region" description="Basic and acidic residues" evidence="1">
    <location>
        <begin position="11"/>
        <end position="33"/>
    </location>
</feature>
<proteinExistence type="predicted"/>
<evidence type="ECO:0000313" key="3">
    <source>
        <dbReference type="EMBL" id="TCL03985.1"/>
    </source>
</evidence>
<keyword evidence="4" id="KW-1185">Reference proteome</keyword>
<reference evidence="3 4" key="1">
    <citation type="submission" date="2019-02" db="EMBL/GenBank/DDBJ databases">
        <title>Investigation of anaerobic lignin degradation for improved lignocellulosic biofuels.</title>
        <authorList>
            <person name="Deangelis K."/>
        </authorList>
    </citation>
    <scope>NUCLEOTIDE SEQUENCE [LARGE SCALE GENOMIC DNA]</scope>
    <source>
        <strain evidence="3 4">159R</strain>
    </source>
</reference>
<evidence type="ECO:0000259" key="2">
    <source>
        <dbReference type="Pfam" id="PF03551"/>
    </source>
</evidence>